<dbReference type="HOGENOM" id="CLU_2760307_0_0_1"/>
<dbReference type="AlphaFoldDB" id="K1QV21"/>
<dbReference type="EMBL" id="JH816438">
    <property type="protein sequence ID" value="EKC35069.1"/>
    <property type="molecule type" value="Genomic_DNA"/>
</dbReference>
<dbReference type="InParanoid" id="K1QV21"/>
<name>K1QV21_MAGGI</name>
<proteinExistence type="predicted"/>
<gene>
    <name evidence="1" type="ORF">CGI_10020513</name>
</gene>
<reference evidence="1" key="1">
    <citation type="journal article" date="2012" name="Nature">
        <title>The oyster genome reveals stress adaptation and complexity of shell formation.</title>
        <authorList>
            <person name="Zhang G."/>
            <person name="Fang X."/>
            <person name="Guo X."/>
            <person name="Li L."/>
            <person name="Luo R."/>
            <person name="Xu F."/>
            <person name="Yang P."/>
            <person name="Zhang L."/>
            <person name="Wang X."/>
            <person name="Qi H."/>
            <person name="Xiong Z."/>
            <person name="Que H."/>
            <person name="Xie Y."/>
            <person name="Holland P.W."/>
            <person name="Paps J."/>
            <person name="Zhu Y."/>
            <person name="Wu F."/>
            <person name="Chen Y."/>
            <person name="Wang J."/>
            <person name="Peng C."/>
            <person name="Meng J."/>
            <person name="Yang L."/>
            <person name="Liu J."/>
            <person name="Wen B."/>
            <person name="Zhang N."/>
            <person name="Huang Z."/>
            <person name="Zhu Q."/>
            <person name="Feng Y."/>
            <person name="Mount A."/>
            <person name="Hedgecock D."/>
            <person name="Xu Z."/>
            <person name="Liu Y."/>
            <person name="Domazet-Loso T."/>
            <person name="Du Y."/>
            <person name="Sun X."/>
            <person name="Zhang S."/>
            <person name="Liu B."/>
            <person name="Cheng P."/>
            <person name="Jiang X."/>
            <person name="Li J."/>
            <person name="Fan D."/>
            <person name="Wang W."/>
            <person name="Fu W."/>
            <person name="Wang T."/>
            <person name="Wang B."/>
            <person name="Zhang J."/>
            <person name="Peng Z."/>
            <person name="Li Y."/>
            <person name="Li N."/>
            <person name="Wang J."/>
            <person name="Chen M."/>
            <person name="He Y."/>
            <person name="Tan F."/>
            <person name="Song X."/>
            <person name="Zheng Q."/>
            <person name="Huang R."/>
            <person name="Yang H."/>
            <person name="Du X."/>
            <person name="Chen L."/>
            <person name="Yang M."/>
            <person name="Gaffney P.M."/>
            <person name="Wang S."/>
            <person name="Luo L."/>
            <person name="She Z."/>
            <person name="Ming Y."/>
            <person name="Huang W."/>
            <person name="Zhang S."/>
            <person name="Huang B."/>
            <person name="Zhang Y."/>
            <person name="Qu T."/>
            <person name="Ni P."/>
            <person name="Miao G."/>
            <person name="Wang J."/>
            <person name="Wang Q."/>
            <person name="Steinberg C.E."/>
            <person name="Wang H."/>
            <person name="Li N."/>
            <person name="Qian L."/>
            <person name="Zhang G."/>
            <person name="Li Y."/>
            <person name="Yang H."/>
            <person name="Liu X."/>
            <person name="Wang J."/>
            <person name="Yin Y."/>
            <person name="Wang J."/>
        </authorList>
    </citation>
    <scope>NUCLEOTIDE SEQUENCE [LARGE SCALE GENOMIC DNA]</scope>
    <source>
        <strain evidence="1">05x7-T-G4-1.051#20</strain>
    </source>
</reference>
<organism evidence="1">
    <name type="scientific">Magallana gigas</name>
    <name type="common">Pacific oyster</name>
    <name type="synonym">Crassostrea gigas</name>
    <dbReference type="NCBI Taxonomy" id="29159"/>
    <lineage>
        <taxon>Eukaryota</taxon>
        <taxon>Metazoa</taxon>
        <taxon>Spiralia</taxon>
        <taxon>Lophotrochozoa</taxon>
        <taxon>Mollusca</taxon>
        <taxon>Bivalvia</taxon>
        <taxon>Autobranchia</taxon>
        <taxon>Pteriomorphia</taxon>
        <taxon>Ostreida</taxon>
        <taxon>Ostreoidea</taxon>
        <taxon>Ostreidae</taxon>
        <taxon>Magallana</taxon>
    </lineage>
</organism>
<sequence>MPHDPDVCLTAVRNYNPSSSRSYFGGLHNSGVLRLRNLTLLEFVTSLSVTRASLEITGVLLRIRWGIGVP</sequence>
<protein>
    <submittedName>
        <fullName evidence="1">Uncharacterized protein</fullName>
    </submittedName>
</protein>
<evidence type="ECO:0000313" key="1">
    <source>
        <dbReference type="EMBL" id="EKC35069.1"/>
    </source>
</evidence>
<accession>K1QV21</accession>